<name>A0A916SWY1_9ACTN</name>
<reference evidence="3" key="1">
    <citation type="journal article" date="2014" name="Int. J. Syst. Evol. Microbiol.">
        <title>Complete genome sequence of Corynebacterium casei LMG S-19264T (=DSM 44701T), isolated from a smear-ripened cheese.</title>
        <authorList>
            <consortium name="US DOE Joint Genome Institute (JGI-PGF)"/>
            <person name="Walter F."/>
            <person name="Albersmeier A."/>
            <person name="Kalinowski J."/>
            <person name="Ruckert C."/>
        </authorList>
    </citation>
    <scope>NUCLEOTIDE SEQUENCE</scope>
    <source>
        <strain evidence="3">CGMCC 1.12827</strain>
    </source>
</reference>
<comment type="caution">
    <text evidence="3">The sequence shown here is derived from an EMBL/GenBank/DDBJ whole genome shotgun (WGS) entry which is preliminary data.</text>
</comment>
<keyword evidence="2" id="KW-0812">Transmembrane</keyword>
<keyword evidence="2" id="KW-1133">Transmembrane helix</keyword>
<keyword evidence="2" id="KW-0472">Membrane</keyword>
<feature type="transmembrane region" description="Helical" evidence="2">
    <location>
        <begin position="85"/>
        <end position="106"/>
    </location>
</feature>
<dbReference type="AlphaFoldDB" id="A0A916SWY1"/>
<feature type="transmembrane region" description="Helical" evidence="2">
    <location>
        <begin position="55"/>
        <end position="78"/>
    </location>
</feature>
<organism evidence="3 4">
    <name type="scientific">Gordonia jinhuaensis</name>
    <dbReference type="NCBI Taxonomy" id="1517702"/>
    <lineage>
        <taxon>Bacteria</taxon>
        <taxon>Bacillati</taxon>
        <taxon>Actinomycetota</taxon>
        <taxon>Actinomycetes</taxon>
        <taxon>Mycobacteriales</taxon>
        <taxon>Gordoniaceae</taxon>
        <taxon>Gordonia</taxon>
    </lineage>
</organism>
<evidence type="ECO:0000256" key="1">
    <source>
        <dbReference type="SAM" id="MobiDB-lite"/>
    </source>
</evidence>
<feature type="compositionally biased region" description="Basic and acidic residues" evidence="1">
    <location>
        <begin position="277"/>
        <end position="287"/>
    </location>
</feature>
<feature type="compositionally biased region" description="Pro residues" evidence="1">
    <location>
        <begin position="170"/>
        <end position="201"/>
    </location>
</feature>
<dbReference type="EMBL" id="BMGC01000003">
    <property type="protein sequence ID" value="GGB21514.1"/>
    <property type="molecule type" value="Genomic_DNA"/>
</dbReference>
<sequence length="308" mass="34111">MRPPLVQHVAMATELWLVVILMQIVAYVGEYSRGRDIMRDAANSPEAADLVNSTAFLVTMWVVVGVIMAGISLTVVWFTRQGYNWARMVLIFFSAYVVVGAVSVWFTSDRTSWTMVPTEIGGVAALGALFLLGQRDSSGYFADMSVWRTRRRAAKSGYLNPYQQVNYPPRQYPPSSYPPGQYPPNSYPPGQYPPSNYPPGQYPQGQYRPGEPPSGQPSSGQHSSGQPPGAEQYLGQTGQYPQGQYRPPQQPDQYPQPGQYSQPGQYPASGQQPGEQSGRHQADDRAQRGPTAPDPRSTPDHDHREDNQ</sequence>
<evidence type="ECO:0000313" key="3">
    <source>
        <dbReference type="EMBL" id="GGB21514.1"/>
    </source>
</evidence>
<feature type="transmembrane region" description="Helical" evidence="2">
    <location>
        <begin position="112"/>
        <end position="132"/>
    </location>
</feature>
<evidence type="ECO:0000313" key="4">
    <source>
        <dbReference type="Proteomes" id="UP000621454"/>
    </source>
</evidence>
<evidence type="ECO:0000256" key="2">
    <source>
        <dbReference type="SAM" id="Phobius"/>
    </source>
</evidence>
<feature type="compositionally biased region" description="Basic and acidic residues" evidence="1">
    <location>
        <begin position="297"/>
        <end position="308"/>
    </location>
</feature>
<gene>
    <name evidence="3" type="ORF">GCM10011489_07100</name>
</gene>
<feature type="transmembrane region" description="Helical" evidence="2">
    <location>
        <begin position="12"/>
        <end position="29"/>
    </location>
</feature>
<reference evidence="3" key="2">
    <citation type="submission" date="2020-09" db="EMBL/GenBank/DDBJ databases">
        <authorList>
            <person name="Sun Q."/>
            <person name="Zhou Y."/>
        </authorList>
    </citation>
    <scope>NUCLEOTIDE SEQUENCE</scope>
    <source>
        <strain evidence="3">CGMCC 1.12827</strain>
    </source>
</reference>
<dbReference type="Proteomes" id="UP000621454">
    <property type="component" value="Unassembled WGS sequence"/>
</dbReference>
<feature type="compositionally biased region" description="Low complexity" evidence="1">
    <location>
        <begin position="216"/>
        <end position="267"/>
    </location>
</feature>
<proteinExistence type="predicted"/>
<accession>A0A916SWY1</accession>
<protein>
    <submittedName>
        <fullName evidence="3">Uncharacterized protein</fullName>
    </submittedName>
</protein>
<keyword evidence="4" id="KW-1185">Reference proteome</keyword>
<feature type="region of interest" description="Disordered" evidence="1">
    <location>
        <begin position="160"/>
        <end position="308"/>
    </location>
</feature>